<dbReference type="EMBL" id="BMOD01000045">
    <property type="protein sequence ID" value="GGJ58665.1"/>
    <property type="molecule type" value="Genomic_DNA"/>
</dbReference>
<sequence>MRKALLVFLMIFGQVGQLGHAQSKVAYDPRTSDPEPKPTAQEEKMIRGLADAAARKNMWQDENKMEYCSGNDFTIQGIAPGPFLQPNTQEVLYLYTYCFNRQYNMLGLVLVRNGKVVQHHLLKSLYFKMLALKDINRNGVREFLLWGGFTGTGTSEDWVTIFEYRKNIPTQLWEFEVGQDDCSGFQKGKNVNVLKVVPGKIPKFSFDQYRGKCEGKLTLIKSGAQAPDNPYGHKVEVFSGPLKATSASKPKSKKVFLEVFLQQMGNRVIQRQDPDCQGSPSVRGDDATIERVMQVMSDLLYMRNPQVPLGYVSLEAGSFLFVPDQTFRKVCVQFFE</sequence>
<dbReference type="RefSeq" id="WP_189009127.1">
    <property type="nucleotide sequence ID" value="NZ_BMOD01000045.1"/>
</dbReference>
<organism evidence="1 2">
    <name type="scientific">Deinococcus roseus</name>
    <dbReference type="NCBI Taxonomy" id="392414"/>
    <lineage>
        <taxon>Bacteria</taxon>
        <taxon>Thermotogati</taxon>
        <taxon>Deinococcota</taxon>
        <taxon>Deinococci</taxon>
        <taxon>Deinococcales</taxon>
        <taxon>Deinococcaceae</taxon>
        <taxon>Deinococcus</taxon>
    </lineage>
</organism>
<proteinExistence type="predicted"/>
<keyword evidence="2" id="KW-1185">Reference proteome</keyword>
<evidence type="ECO:0000313" key="1">
    <source>
        <dbReference type="EMBL" id="GGJ58665.1"/>
    </source>
</evidence>
<evidence type="ECO:0000313" key="2">
    <source>
        <dbReference type="Proteomes" id="UP000632222"/>
    </source>
</evidence>
<name>A0ABQ2DHW2_9DEIO</name>
<comment type="caution">
    <text evidence="1">The sequence shown here is derived from an EMBL/GenBank/DDBJ whole genome shotgun (WGS) entry which is preliminary data.</text>
</comment>
<accession>A0ABQ2DHW2</accession>
<dbReference type="Proteomes" id="UP000632222">
    <property type="component" value="Unassembled WGS sequence"/>
</dbReference>
<gene>
    <name evidence="1" type="ORF">GCM10008938_50990</name>
</gene>
<reference evidence="2" key="1">
    <citation type="journal article" date="2019" name="Int. J. Syst. Evol. Microbiol.">
        <title>The Global Catalogue of Microorganisms (GCM) 10K type strain sequencing project: providing services to taxonomists for standard genome sequencing and annotation.</title>
        <authorList>
            <consortium name="The Broad Institute Genomics Platform"/>
            <consortium name="The Broad Institute Genome Sequencing Center for Infectious Disease"/>
            <person name="Wu L."/>
            <person name="Ma J."/>
        </authorList>
    </citation>
    <scope>NUCLEOTIDE SEQUENCE [LARGE SCALE GENOMIC DNA]</scope>
    <source>
        <strain evidence="2">JCM 14370</strain>
    </source>
</reference>
<protein>
    <submittedName>
        <fullName evidence="1">Uncharacterized protein</fullName>
    </submittedName>
</protein>